<organism evidence="1 2">
    <name type="scientific">Pistacia atlantica</name>
    <dbReference type="NCBI Taxonomy" id="434234"/>
    <lineage>
        <taxon>Eukaryota</taxon>
        <taxon>Viridiplantae</taxon>
        <taxon>Streptophyta</taxon>
        <taxon>Embryophyta</taxon>
        <taxon>Tracheophyta</taxon>
        <taxon>Spermatophyta</taxon>
        <taxon>Magnoliopsida</taxon>
        <taxon>eudicotyledons</taxon>
        <taxon>Gunneridae</taxon>
        <taxon>Pentapetalae</taxon>
        <taxon>rosids</taxon>
        <taxon>malvids</taxon>
        <taxon>Sapindales</taxon>
        <taxon>Anacardiaceae</taxon>
        <taxon>Pistacia</taxon>
    </lineage>
</organism>
<evidence type="ECO:0000313" key="1">
    <source>
        <dbReference type="EMBL" id="KAJ0097935.1"/>
    </source>
</evidence>
<gene>
    <name evidence="1" type="ORF">Patl1_27757</name>
</gene>
<evidence type="ECO:0000313" key="2">
    <source>
        <dbReference type="Proteomes" id="UP001164250"/>
    </source>
</evidence>
<dbReference type="EMBL" id="CM047901">
    <property type="protein sequence ID" value="KAJ0097935.1"/>
    <property type="molecule type" value="Genomic_DNA"/>
</dbReference>
<accession>A0ACC1BFY2</accession>
<sequence length="457" mass="51174">MERELLSLCESTKKAALAAAMDSVSFTGPEVSRCIDLLKRLKDFPVTGKVLVSTAVDKQLRHLRQHKKEKIRSMAKWLLEIWSKKIKEYSSRNRGENLYIDSSKKTQRVGSTKSTIHHQYSSRNNVKDAKCETGFKKLEKTGFKMQTSSRKFEDIEKRTCEGEIGSRKVEEAEKKPLKFILKIKIKPSKEPCKYCEEEQKASIKCNNASRDKVREILLEALRKVAGEVDEETKKRVKACDPVGVAVSTETEMFKKMGLYNGANKLKYRSIMFNIKDPNNPDLRRRILLGEVKPERLINMSVEEMASDKRQCEIRKIKEKAALREQMATDTGSIPGLTIAVISILASGAILAVPGLFQNKLNHVLLLLLINSSIPGCMLAAAESSVSQQGTSISAGFVQIFGAAMISRYVEKQNMDVALELFFPYEAAGEKPDLVTVLSLTSGFGHSGKLLENSNKKC</sequence>
<proteinExistence type="predicted"/>
<reference evidence="2" key="1">
    <citation type="journal article" date="2023" name="G3 (Bethesda)">
        <title>Genome assembly and association tests identify interacting loci associated with vigor, precocity, and sex in interspecific pistachio rootstocks.</title>
        <authorList>
            <person name="Palmer W."/>
            <person name="Jacygrad E."/>
            <person name="Sagayaradj S."/>
            <person name="Cavanaugh K."/>
            <person name="Han R."/>
            <person name="Bertier L."/>
            <person name="Beede B."/>
            <person name="Kafkas S."/>
            <person name="Golino D."/>
            <person name="Preece J."/>
            <person name="Michelmore R."/>
        </authorList>
    </citation>
    <scope>NUCLEOTIDE SEQUENCE [LARGE SCALE GENOMIC DNA]</scope>
</reference>
<protein>
    <submittedName>
        <fullName evidence="1">Uncharacterized protein</fullName>
    </submittedName>
</protein>
<comment type="caution">
    <text evidence="1">The sequence shown here is derived from an EMBL/GenBank/DDBJ whole genome shotgun (WGS) entry which is preliminary data.</text>
</comment>
<keyword evidence="2" id="KW-1185">Reference proteome</keyword>
<dbReference type="Proteomes" id="UP001164250">
    <property type="component" value="Chromosome 5"/>
</dbReference>
<name>A0ACC1BFY2_9ROSI</name>